<protein>
    <submittedName>
        <fullName evidence="2">Uncharacterized protein</fullName>
    </submittedName>
</protein>
<dbReference type="RefSeq" id="XP_060322175.1">
    <property type="nucleotide sequence ID" value="XM_060478681.1"/>
</dbReference>
<dbReference type="Proteomes" id="UP001175211">
    <property type="component" value="Unassembled WGS sequence"/>
</dbReference>
<gene>
    <name evidence="2" type="ORF">EV420DRAFT_1652698</name>
</gene>
<dbReference type="AlphaFoldDB" id="A0AA39MJE7"/>
<comment type="caution">
    <text evidence="2">The sequence shown here is derived from an EMBL/GenBank/DDBJ whole genome shotgun (WGS) entry which is preliminary data.</text>
</comment>
<proteinExistence type="predicted"/>
<organism evidence="2 3">
    <name type="scientific">Armillaria tabescens</name>
    <name type="common">Ringless honey mushroom</name>
    <name type="synonym">Agaricus tabescens</name>
    <dbReference type="NCBI Taxonomy" id="1929756"/>
    <lineage>
        <taxon>Eukaryota</taxon>
        <taxon>Fungi</taxon>
        <taxon>Dikarya</taxon>
        <taxon>Basidiomycota</taxon>
        <taxon>Agaricomycotina</taxon>
        <taxon>Agaricomycetes</taxon>
        <taxon>Agaricomycetidae</taxon>
        <taxon>Agaricales</taxon>
        <taxon>Marasmiineae</taxon>
        <taxon>Physalacriaceae</taxon>
        <taxon>Desarmillaria</taxon>
    </lineage>
</organism>
<evidence type="ECO:0000256" key="1">
    <source>
        <dbReference type="SAM" id="MobiDB-lite"/>
    </source>
</evidence>
<reference evidence="2" key="1">
    <citation type="submission" date="2023-06" db="EMBL/GenBank/DDBJ databases">
        <authorList>
            <consortium name="Lawrence Berkeley National Laboratory"/>
            <person name="Ahrendt S."/>
            <person name="Sahu N."/>
            <person name="Indic B."/>
            <person name="Wong-Bajracharya J."/>
            <person name="Merenyi Z."/>
            <person name="Ke H.-M."/>
            <person name="Monk M."/>
            <person name="Kocsube S."/>
            <person name="Drula E."/>
            <person name="Lipzen A."/>
            <person name="Balint B."/>
            <person name="Henrissat B."/>
            <person name="Andreopoulos B."/>
            <person name="Martin F.M."/>
            <person name="Harder C.B."/>
            <person name="Rigling D."/>
            <person name="Ford K.L."/>
            <person name="Foster G.D."/>
            <person name="Pangilinan J."/>
            <person name="Papanicolaou A."/>
            <person name="Barry K."/>
            <person name="LaButti K."/>
            <person name="Viragh M."/>
            <person name="Koriabine M."/>
            <person name="Yan M."/>
            <person name="Riley R."/>
            <person name="Champramary S."/>
            <person name="Plett K.L."/>
            <person name="Tsai I.J."/>
            <person name="Slot J."/>
            <person name="Sipos G."/>
            <person name="Plett J."/>
            <person name="Nagy L.G."/>
            <person name="Grigoriev I.V."/>
        </authorList>
    </citation>
    <scope>NUCLEOTIDE SEQUENCE</scope>
    <source>
        <strain evidence="2">CCBAS 213</strain>
    </source>
</reference>
<feature type="region of interest" description="Disordered" evidence="1">
    <location>
        <begin position="44"/>
        <end position="63"/>
    </location>
</feature>
<name>A0AA39MJE7_ARMTA</name>
<feature type="region of interest" description="Disordered" evidence="1">
    <location>
        <begin position="149"/>
        <end position="171"/>
    </location>
</feature>
<evidence type="ECO:0000313" key="3">
    <source>
        <dbReference type="Proteomes" id="UP001175211"/>
    </source>
</evidence>
<dbReference type="GeneID" id="85362229"/>
<dbReference type="EMBL" id="JAUEPS010000132">
    <property type="protein sequence ID" value="KAK0436068.1"/>
    <property type="molecule type" value="Genomic_DNA"/>
</dbReference>
<keyword evidence="3" id="KW-1185">Reference proteome</keyword>
<feature type="region of interest" description="Disordered" evidence="1">
    <location>
        <begin position="1"/>
        <end position="35"/>
    </location>
</feature>
<sequence>MHPKEKDDIVAPSNDELLNDASLPGSASKVVPLLTPDEDPLPGILPSTKVVPPPSLTPDEDLLPDILPPTNFGLIPFPSSSIIPEFPGQLAPEIDLEALSHPSDAPVSMNWDFSASDDLATLLRSYEGSSVSNGNALSFSSPQGSSFSATDGLSLDAQTQSSSDELDRSSVWSDSFPWDSFDDILAGISPTDLSYSAYSPSQFDLNMPSMESASLSGFSTAPPSLPSFSLCHPDIR</sequence>
<evidence type="ECO:0000313" key="2">
    <source>
        <dbReference type="EMBL" id="KAK0436068.1"/>
    </source>
</evidence>
<accession>A0AA39MJE7</accession>